<dbReference type="PROSITE" id="PS51078">
    <property type="entry name" value="ICLR_ED"/>
    <property type="match status" value="1"/>
</dbReference>
<dbReference type="InterPro" id="IPR014757">
    <property type="entry name" value="Tscrpt_reg_IclR_C"/>
</dbReference>
<keyword evidence="7" id="KW-1185">Reference proteome</keyword>
<dbReference type="InterPro" id="IPR036390">
    <property type="entry name" value="WH_DNA-bd_sf"/>
</dbReference>
<dbReference type="InterPro" id="IPR050707">
    <property type="entry name" value="HTH_MetabolicPath_Reg"/>
</dbReference>
<proteinExistence type="predicted"/>
<dbReference type="InterPro" id="IPR036388">
    <property type="entry name" value="WH-like_DNA-bd_sf"/>
</dbReference>
<feature type="domain" description="IclR-ED" evidence="5">
    <location>
        <begin position="68"/>
        <end position="250"/>
    </location>
</feature>
<dbReference type="GO" id="GO:0045892">
    <property type="term" value="P:negative regulation of DNA-templated transcription"/>
    <property type="evidence" value="ECO:0007669"/>
    <property type="project" value="TreeGrafter"/>
</dbReference>
<feature type="domain" description="HTH iclR-type" evidence="4">
    <location>
        <begin position="5"/>
        <end position="67"/>
    </location>
</feature>
<dbReference type="Gene3D" id="1.10.10.10">
    <property type="entry name" value="Winged helix-like DNA-binding domain superfamily/Winged helix DNA-binding domain"/>
    <property type="match status" value="1"/>
</dbReference>
<dbReference type="Pfam" id="PF01614">
    <property type="entry name" value="IclR_C"/>
    <property type="match status" value="1"/>
</dbReference>
<protein>
    <submittedName>
        <fullName evidence="6">Transcriptional regulator, IclR family</fullName>
    </submittedName>
</protein>
<dbReference type="PROSITE" id="PS51077">
    <property type="entry name" value="HTH_ICLR"/>
    <property type="match status" value="1"/>
</dbReference>
<evidence type="ECO:0000259" key="5">
    <source>
        <dbReference type="PROSITE" id="PS51078"/>
    </source>
</evidence>
<dbReference type="STRING" id="198092.SAMN02745194_02437"/>
<evidence type="ECO:0000313" key="6">
    <source>
        <dbReference type="EMBL" id="SHJ39014.1"/>
    </source>
</evidence>
<dbReference type="Proteomes" id="UP000184387">
    <property type="component" value="Unassembled WGS sequence"/>
</dbReference>
<name>A0A1M6IXA2_9PROT</name>
<dbReference type="RefSeq" id="WP_073135069.1">
    <property type="nucleotide sequence ID" value="NZ_FQZF01000013.1"/>
</dbReference>
<evidence type="ECO:0000313" key="7">
    <source>
        <dbReference type="Proteomes" id="UP000184387"/>
    </source>
</evidence>
<sequence length="250" mass="27184">MPTTVPATLRTLAVFEIFAREQRDLSNAEIARLIGLPESSTSDLLHTLHEAGYLLRTVRSRRFYPTRRLLDVARQSAERDPIATFAADAIAALSERTGETAICGRPDRMRVQVVAIQEGSHPLRYMLRAGERLAMHASALGKALLALMPPEEMRRAIRARPLRQLGPAAITDPGRLEASIEEVRARGWAWVADEAGEGVAAIAIAGLVGGEPLAISLAGPTTRLEASRETYRAALEEVRPLLFGRPAPAT</sequence>
<keyword evidence="2" id="KW-0238">DNA-binding</keyword>
<dbReference type="GO" id="GO:0003700">
    <property type="term" value="F:DNA-binding transcription factor activity"/>
    <property type="evidence" value="ECO:0007669"/>
    <property type="project" value="TreeGrafter"/>
</dbReference>
<reference evidence="6 7" key="1">
    <citation type="submission" date="2016-11" db="EMBL/GenBank/DDBJ databases">
        <authorList>
            <person name="Jaros S."/>
            <person name="Januszkiewicz K."/>
            <person name="Wedrychowicz H."/>
        </authorList>
    </citation>
    <scope>NUCLEOTIDE SEQUENCE [LARGE SCALE GENOMIC DNA]</scope>
    <source>
        <strain evidence="6 7">DSM 14916</strain>
    </source>
</reference>
<evidence type="ECO:0000256" key="1">
    <source>
        <dbReference type="ARBA" id="ARBA00023015"/>
    </source>
</evidence>
<evidence type="ECO:0000256" key="2">
    <source>
        <dbReference type="ARBA" id="ARBA00023125"/>
    </source>
</evidence>
<evidence type="ECO:0000256" key="3">
    <source>
        <dbReference type="ARBA" id="ARBA00023163"/>
    </source>
</evidence>
<dbReference type="Pfam" id="PF09339">
    <property type="entry name" value="HTH_IclR"/>
    <property type="match status" value="1"/>
</dbReference>
<dbReference type="PANTHER" id="PTHR30136">
    <property type="entry name" value="HELIX-TURN-HELIX TRANSCRIPTIONAL REGULATOR, ICLR FAMILY"/>
    <property type="match status" value="1"/>
</dbReference>
<dbReference type="PANTHER" id="PTHR30136:SF35">
    <property type="entry name" value="HTH-TYPE TRANSCRIPTIONAL REGULATOR RV1719"/>
    <property type="match status" value="1"/>
</dbReference>
<keyword evidence="1" id="KW-0805">Transcription regulation</keyword>
<dbReference type="GO" id="GO:0003677">
    <property type="term" value="F:DNA binding"/>
    <property type="evidence" value="ECO:0007669"/>
    <property type="project" value="UniProtKB-KW"/>
</dbReference>
<organism evidence="6 7">
    <name type="scientific">Muricoccus roseus</name>
    <dbReference type="NCBI Taxonomy" id="198092"/>
    <lineage>
        <taxon>Bacteria</taxon>
        <taxon>Pseudomonadati</taxon>
        <taxon>Pseudomonadota</taxon>
        <taxon>Alphaproteobacteria</taxon>
        <taxon>Acetobacterales</taxon>
        <taxon>Roseomonadaceae</taxon>
        <taxon>Muricoccus</taxon>
    </lineage>
</organism>
<dbReference type="SMART" id="SM00346">
    <property type="entry name" value="HTH_ICLR"/>
    <property type="match status" value="1"/>
</dbReference>
<keyword evidence="3" id="KW-0804">Transcription</keyword>
<dbReference type="SUPFAM" id="SSF55781">
    <property type="entry name" value="GAF domain-like"/>
    <property type="match status" value="1"/>
</dbReference>
<dbReference type="InterPro" id="IPR005471">
    <property type="entry name" value="Tscrpt_reg_IclR_N"/>
</dbReference>
<gene>
    <name evidence="6" type="ORF">SAMN02745194_02437</name>
</gene>
<dbReference type="AlphaFoldDB" id="A0A1M6IXA2"/>
<dbReference type="EMBL" id="FQZF01000013">
    <property type="protein sequence ID" value="SHJ39014.1"/>
    <property type="molecule type" value="Genomic_DNA"/>
</dbReference>
<accession>A0A1M6IXA2</accession>
<dbReference type="Gene3D" id="3.30.450.40">
    <property type="match status" value="1"/>
</dbReference>
<dbReference type="SUPFAM" id="SSF46785">
    <property type="entry name" value="Winged helix' DNA-binding domain"/>
    <property type="match status" value="1"/>
</dbReference>
<evidence type="ECO:0000259" key="4">
    <source>
        <dbReference type="PROSITE" id="PS51077"/>
    </source>
</evidence>
<dbReference type="OrthoDB" id="6057486at2"/>
<dbReference type="InterPro" id="IPR029016">
    <property type="entry name" value="GAF-like_dom_sf"/>
</dbReference>